<dbReference type="Pfam" id="PF07729">
    <property type="entry name" value="FCD"/>
    <property type="match status" value="1"/>
</dbReference>
<dbReference type="SMART" id="SM00895">
    <property type="entry name" value="FCD"/>
    <property type="match status" value="1"/>
</dbReference>
<dbReference type="PROSITE" id="PS50949">
    <property type="entry name" value="HTH_GNTR"/>
    <property type="match status" value="1"/>
</dbReference>
<dbReference type="GO" id="GO:0003700">
    <property type="term" value="F:DNA-binding transcription factor activity"/>
    <property type="evidence" value="ECO:0007669"/>
    <property type="project" value="InterPro"/>
</dbReference>
<comment type="caution">
    <text evidence="5">The sequence shown here is derived from an EMBL/GenBank/DDBJ whole genome shotgun (WGS) entry which is preliminary data.</text>
</comment>
<dbReference type="Gene3D" id="1.10.10.10">
    <property type="entry name" value="Winged helix-like DNA-binding domain superfamily/Winged helix DNA-binding domain"/>
    <property type="match status" value="1"/>
</dbReference>
<gene>
    <name evidence="5" type="ORF">J2T57_002886</name>
</gene>
<evidence type="ECO:0000313" key="6">
    <source>
        <dbReference type="Proteomes" id="UP001205843"/>
    </source>
</evidence>
<protein>
    <submittedName>
        <fullName evidence="5">DNA-binding GntR family transcriptional regulator</fullName>
    </submittedName>
</protein>
<dbReference type="InterPro" id="IPR008920">
    <property type="entry name" value="TF_FadR/GntR_C"/>
</dbReference>
<dbReference type="SMART" id="SM00345">
    <property type="entry name" value="HTH_GNTR"/>
    <property type="match status" value="1"/>
</dbReference>
<keyword evidence="2 5" id="KW-0238">DNA-binding</keyword>
<dbReference type="EMBL" id="JALJXV010000007">
    <property type="protein sequence ID" value="MCP1675731.1"/>
    <property type="molecule type" value="Genomic_DNA"/>
</dbReference>
<keyword evidence="1" id="KW-0805">Transcription regulation</keyword>
<dbReference type="PANTHER" id="PTHR43537:SF45">
    <property type="entry name" value="GNTR FAMILY REGULATORY PROTEIN"/>
    <property type="match status" value="1"/>
</dbReference>
<accession>A0AAE3G6N0</accession>
<evidence type="ECO:0000256" key="2">
    <source>
        <dbReference type="ARBA" id="ARBA00023125"/>
    </source>
</evidence>
<dbReference type="PANTHER" id="PTHR43537">
    <property type="entry name" value="TRANSCRIPTIONAL REGULATOR, GNTR FAMILY"/>
    <property type="match status" value="1"/>
</dbReference>
<dbReference type="Gene3D" id="1.20.120.530">
    <property type="entry name" value="GntR ligand-binding domain-like"/>
    <property type="match status" value="1"/>
</dbReference>
<dbReference type="InterPro" id="IPR036388">
    <property type="entry name" value="WH-like_DNA-bd_sf"/>
</dbReference>
<feature type="domain" description="HTH gntR-type" evidence="4">
    <location>
        <begin position="7"/>
        <end position="74"/>
    </location>
</feature>
<dbReference type="Proteomes" id="UP001205843">
    <property type="component" value="Unassembled WGS sequence"/>
</dbReference>
<evidence type="ECO:0000256" key="1">
    <source>
        <dbReference type="ARBA" id="ARBA00023015"/>
    </source>
</evidence>
<dbReference type="AlphaFoldDB" id="A0AAE3G6N0"/>
<evidence type="ECO:0000259" key="4">
    <source>
        <dbReference type="PROSITE" id="PS50949"/>
    </source>
</evidence>
<dbReference type="GO" id="GO:0003677">
    <property type="term" value="F:DNA binding"/>
    <property type="evidence" value="ECO:0007669"/>
    <property type="project" value="UniProtKB-KW"/>
</dbReference>
<proteinExistence type="predicted"/>
<evidence type="ECO:0000256" key="3">
    <source>
        <dbReference type="ARBA" id="ARBA00023163"/>
    </source>
</evidence>
<name>A0AAE3G6N0_9GAMM</name>
<reference evidence="5" key="1">
    <citation type="submission" date="2022-03" db="EMBL/GenBank/DDBJ databases">
        <title>Genomic Encyclopedia of Type Strains, Phase III (KMG-III): the genomes of soil and plant-associated and newly described type strains.</title>
        <authorList>
            <person name="Whitman W."/>
        </authorList>
    </citation>
    <scope>NUCLEOTIDE SEQUENCE</scope>
    <source>
        <strain evidence="5">ANL 6-2</strain>
    </source>
</reference>
<dbReference type="InterPro" id="IPR000524">
    <property type="entry name" value="Tscrpt_reg_HTH_GntR"/>
</dbReference>
<dbReference type="Pfam" id="PF00392">
    <property type="entry name" value="GntR"/>
    <property type="match status" value="1"/>
</dbReference>
<dbReference type="SUPFAM" id="SSF48008">
    <property type="entry name" value="GntR ligand-binding domain-like"/>
    <property type="match status" value="1"/>
</dbReference>
<keyword evidence="3" id="KW-0804">Transcription</keyword>
<dbReference type="InterPro" id="IPR011711">
    <property type="entry name" value="GntR_C"/>
</dbReference>
<evidence type="ECO:0000313" key="5">
    <source>
        <dbReference type="EMBL" id="MCP1675731.1"/>
    </source>
</evidence>
<dbReference type="PRINTS" id="PR00035">
    <property type="entry name" value="HTHGNTR"/>
</dbReference>
<dbReference type="SUPFAM" id="SSF46785">
    <property type="entry name" value="Winged helix' DNA-binding domain"/>
    <property type="match status" value="1"/>
</dbReference>
<keyword evidence="6" id="KW-1185">Reference proteome</keyword>
<dbReference type="InterPro" id="IPR036390">
    <property type="entry name" value="WH_DNA-bd_sf"/>
</dbReference>
<sequence>MTELTKQTKGERAYAMLEEQIVTLQLPPGQLVSEKMLSDHLGLGRTPVRDAIKQLSREGLMVILPKRGIMISEIDVLRQLELLEARREIERYVVGAAARRCKAGERSRFLELADLMLEAAAMHDGEGFLKLDKEFNERILIAARNRYASAMMRLVQGLSRRFFFAHHQSTTSLAEIARLHAGIAEAIARRQEREAREWLDRLIENVETFTRATLDTV</sequence>
<organism evidence="5 6">
    <name type="scientific">Natronocella acetinitrilica</name>
    <dbReference type="NCBI Taxonomy" id="414046"/>
    <lineage>
        <taxon>Bacteria</taxon>
        <taxon>Pseudomonadati</taxon>
        <taxon>Pseudomonadota</taxon>
        <taxon>Gammaproteobacteria</taxon>
        <taxon>Chromatiales</taxon>
        <taxon>Ectothiorhodospiraceae</taxon>
        <taxon>Natronocella</taxon>
    </lineage>
</organism>
<dbReference type="RefSeq" id="WP_253479466.1">
    <property type="nucleotide sequence ID" value="NZ_JALJXV010000007.1"/>
</dbReference>